<keyword evidence="3" id="KW-1185">Reference proteome</keyword>
<proteinExistence type="predicted"/>
<reference evidence="2 3" key="1">
    <citation type="submission" date="2019-06" db="EMBL/GenBank/DDBJ databases">
        <title>Sequencing the genomes of 1000 actinobacteria strains.</title>
        <authorList>
            <person name="Klenk H.-P."/>
        </authorList>
    </citation>
    <scope>NUCLEOTIDE SEQUENCE [LARGE SCALE GENOMIC DNA]</scope>
    <source>
        <strain evidence="2 3">DSM 18031</strain>
    </source>
</reference>
<dbReference type="Proteomes" id="UP000318331">
    <property type="component" value="Unassembled WGS sequence"/>
</dbReference>
<dbReference type="SUPFAM" id="SSF46955">
    <property type="entry name" value="Putative DNA-binding domain"/>
    <property type="match status" value="1"/>
</dbReference>
<evidence type="ECO:0000313" key="3">
    <source>
        <dbReference type="Proteomes" id="UP000318331"/>
    </source>
</evidence>
<gene>
    <name evidence="2" type="ORF">FB466_0627</name>
</gene>
<dbReference type="InterPro" id="IPR009061">
    <property type="entry name" value="DNA-bd_dom_put_sf"/>
</dbReference>
<organism evidence="2 3">
    <name type="scientific">Klugiella xanthotipulae</name>
    <dbReference type="NCBI Taxonomy" id="244735"/>
    <lineage>
        <taxon>Bacteria</taxon>
        <taxon>Bacillati</taxon>
        <taxon>Actinomycetota</taxon>
        <taxon>Actinomycetes</taxon>
        <taxon>Micrococcales</taxon>
        <taxon>Microbacteriaceae</taxon>
        <taxon>Klugiella</taxon>
    </lineage>
</organism>
<accession>A0A543I5H3</accession>
<sequence length="74" mass="7784">MSHDSQPQGALAAVNSPAAIAAYLDVPVATLADWRSRGGGPAFVKMGRLVRYTDAAVVEWVAANTFTRTDHKAG</sequence>
<dbReference type="AlphaFoldDB" id="A0A543I5H3"/>
<comment type="caution">
    <text evidence="2">The sequence shown here is derived from an EMBL/GenBank/DDBJ whole genome shotgun (WGS) entry which is preliminary data.</text>
</comment>
<protein>
    <submittedName>
        <fullName evidence="2">Helix-turn-helix protein</fullName>
    </submittedName>
</protein>
<feature type="domain" description="Helix-turn-helix" evidence="1">
    <location>
        <begin position="17"/>
        <end position="64"/>
    </location>
</feature>
<dbReference type="InterPro" id="IPR041657">
    <property type="entry name" value="HTH_17"/>
</dbReference>
<evidence type="ECO:0000259" key="1">
    <source>
        <dbReference type="Pfam" id="PF12728"/>
    </source>
</evidence>
<name>A0A543I5H3_9MICO</name>
<dbReference type="OrthoDB" id="194758at2"/>
<dbReference type="EMBL" id="VFPN01000001">
    <property type="protein sequence ID" value="TQM65814.1"/>
    <property type="molecule type" value="Genomic_DNA"/>
</dbReference>
<evidence type="ECO:0000313" key="2">
    <source>
        <dbReference type="EMBL" id="TQM65814.1"/>
    </source>
</evidence>
<dbReference type="Pfam" id="PF12728">
    <property type="entry name" value="HTH_17"/>
    <property type="match status" value="1"/>
</dbReference>